<evidence type="ECO:0000256" key="7">
    <source>
        <dbReference type="SAM" id="SignalP"/>
    </source>
</evidence>
<dbReference type="InterPro" id="IPR005467">
    <property type="entry name" value="His_kinase_dom"/>
</dbReference>
<dbReference type="InterPro" id="IPR003661">
    <property type="entry name" value="HisK_dim/P_dom"/>
</dbReference>
<dbReference type="PANTHER" id="PTHR45339:SF1">
    <property type="entry name" value="HYBRID SIGNAL TRANSDUCTION HISTIDINE KINASE J"/>
    <property type="match status" value="1"/>
</dbReference>
<keyword evidence="3 5" id="KW-0597">Phosphoprotein</keyword>
<dbReference type="CDD" id="cd00082">
    <property type="entry name" value="HisKA"/>
    <property type="match status" value="1"/>
</dbReference>
<evidence type="ECO:0000256" key="6">
    <source>
        <dbReference type="SAM" id="Phobius"/>
    </source>
</evidence>
<evidence type="ECO:0000256" key="3">
    <source>
        <dbReference type="ARBA" id="ARBA00022553"/>
    </source>
</evidence>
<dbReference type="EC" id="2.7.13.3" evidence="2"/>
<sequence length="725" mass="83511">MIKFFTSFFFCLVCFFSLAQEKISHLEELEKASLAKYDISNFTDSKKIALQLLEESYKEQATYYTASAYNLLALNDEAVENYSSAKEKYTKSKDLSLLHNYPRLLMVNYNGLGNVWVLEEKNYKVSEIYYKKALHIADSLNHSFKNDVLINIVWNRLDNNQPQKTADYIGELKKITTNVDKEFSRYNSTLISSAYLLLARYYAQINQHELAEINFDKSIEVLETHPLYEQLSEIYLYRSSYEKSIGKFDKAFFYLEKHISNKNNFINEDLKKRLAVENARYDLKEYERALVSSKREKVLMQDLAKSKSRTSWLYAIISIFLFAILLLIYRENKIKNKLIITLNKRNKQLKKAKKDAEIAAEAKSQFISNISHEIRTPLHGVIGIASLLLESDDTSNTNKKLLNSLKFSGNYLLNLINNILFLNKIDKNKIKVKPEVITLHTFLNNISNAVQFHKEKYNCEVVYKIDPKLPSQIISDSNILYEVLLNLTDNAIKFSKGKVRVEVNQINHTQDKSIIEFKVIDDGVGIPKDKQNIIFDNFSQISIDKSIMEGTGIGLSIVRKLLLLMNSEIKLNSKVDQGSIFSFEIECDNPLKQNVVQDQSFKINPLKEKKIIQVEDNQINRLVVEKFLKDYDVDLNTFGDGQDGLEALIEKEWDIALVDINIPTLNGYEIVTSVRKIHPTKPIIAVTASELSEIKERAIKAGITDVLIKPFSKETLINTISKYLQ</sequence>
<dbReference type="SMART" id="SM00387">
    <property type="entry name" value="HATPase_c"/>
    <property type="match status" value="1"/>
</dbReference>
<evidence type="ECO:0000259" key="8">
    <source>
        <dbReference type="PROSITE" id="PS50109"/>
    </source>
</evidence>
<dbReference type="GO" id="GO:0000155">
    <property type="term" value="F:phosphorelay sensor kinase activity"/>
    <property type="evidence" value="ECO:0007669"/>
    <property type="project" value="InterPro"/>
</dbReference>
<evidence type="ECO:0000256" key="1">
    <source>
        <dbReference type="ARBA" id="ARBA00000085"/>
    </source>
</evidence>
<dbReference type="Gene3D" id="1.25.40.10">
    <property type="entry name" value="Tetratricopeptide repeat domain"/>
    <property type="match status" value="1"/>
</dbReference>
<keyword evidence="6" id="KW-0472">Membrane</keyword>
<dbReference type="InterPro" id="IPR011990">
    <property type="entry name" value="TPR-like_helical_dom_sf"/>
</dbReference>
<dbReference type="InterPro" id="IPR003594">
    <property type="entry name" value="HATPase_dom"/>
</dbReference>
<dbReference type="PRINTS" id="PR00344">
    <property type="entry name" value="BCTRLSENSOR"/>
</dbReference>
<keyword evidence="11" id="KW-1185">Reference proteome</keyword>
<keyword evidence="7" id="KW-0732">Signal</keyword>
<dbReference type="SMART" id="SM00388">
    <property type="entry name" value="HisKA"/>
    <property type="match status" value="1"/>
</dbReference>
<dbReference type="InterPro" id="IPR019734">
    <property type="entry name" value="TPR_rpt"/>
</dbReference>
<dbReference type="AlphaFoldDB" id="A0A2W7I6Y3"/>
<protein>
    <recommendedName>
        <fullName evidence="2">histidine kinase</fullName>
        <ecNumber evidence="2">2.7.13.3</ecNumber>
    </recommendedName>
</protein>
<keyword evidence="4" id="KW-0902">Two-component regulatory system</keyword>
<comment type="caution">
    <text evidence="10">The sequence shown here is derived from an EMBL/GenBank/DDBJ whole genome shotgun (WGS) entry which is preliminary data.</text>
</comment>
<dbReference type="EMBL" id="QKYV01000002">
    <property type="protein sequence ID" value="PZW42681.1"/>
    <property type="molecule type" value="Genomic_DNA"/>
</dbReference>
<feature type="modified residue" description="4-aspartylphosphate" evidence="5">
    <location>
        <position position="659"/>
    </location>
</feature>
<evidence type="ECO:0000259" key="9">
    <source>
        <dbReference type="PROSITE" id="PS50110"/>
    </source>
</evidence>
<dbReference type="SMART" id="SM00448">
    <property type="entry name" value="REC"/>
    <property type="match status" value="1"/>
</dbReference>
<feature type="domain" description="Response regulatory" evidence="9">
    <location>
        <begin position="610"/>
        <end position="724"/>
    </location>
</feature>
<name>A0A2W7I6Y3_9FLAO</name>
<comment type="catalytic activity">
    <reaction evidence="1">
        <text>ATP + protein L-histidine = ADP + protein N-phospho-L-histidine.</text>
        <dbReference type="EC" id="2.7.13.3"/>
    </reaction>
</comment>
<dbReference type="CDD" id="cd17546">
    <property type="entry name" value="REC_hyHK_CKI1_RcsC-like"/>
    <property type="match status" value="1"/>
</dbReference>
<feature type="signal peptide" evidence="7">
    <location>
        <begin position="1"/>
        <end position="19"/>
    </location>
</feature>
<reference evidence="10 11" key="1">
    <citation type="submission" date="2018-06" db="EMBL/GenBank/DDBJ databases">
        <title>Genomic Encyclopedia of Archaeal and Bacterial Type Strains, Phase II (KMG-II): from individual species to whole genera.</title>
        <authorList>
            <person name="Goeker M."/>
        </authorList>
    </citation>
    <scope>NUCLEOTIDE SEQUENCE [LARGE SCALE GENOMIC DNA]</scope>
    <source>
        <strain evidence="10 11">DSM 15361</strain>
    </source>
</reference>
<dbReference type="InterPro" id="IPR036097">
    <property type="entry name" value="HisK_dim/P_sf"/>
</dbReference>
<keyword evidence="6" id="KW-0812">Transmembrane</keyword>
<accession>A0A2W7I6Y3</accession>
<evidence type="ECO:0000256" key="4">
    <source>
        <dbReference type="ARBA" id="ARBA00023012"/>
    </source>
</evidence>
<dbReference type="SUPFAM" id="SSF48452">
    <property type="entry name" value="TPR-like"/>
    <property type="match status" value="1"/>
</dbReference>
<dbReference type="Pfam" id="PF00072">
    <property type="entry name" value="Response_reg"/>
    <property type="match status" value="1"/>
</dbReference>
<evidence type="ECO:0000313" key="11">
    <source>
        <dbReference type="Proteomes" id="UP000249542"/>
    </source>
</evidence>
<keyword evidence="6" id="KW-1133">Transmembrane helix</keyword>
<organism evidence="10 11">
    <name type="scientific">Mesonia algae</name>
    <dbReference type="NCBI Taxonomy" id="213248"/>
    <lineage>
        <taxon>Bacteria</taxon>
        <taxon>Pseudomonadati</taxon>
        <taxon>Bacteroidota</taxon>
        <taxon>Flavobacteriia</taxon>
        <taxon>Flavobacteriales</taxon>
        <taxon>Flavobacteriaceae</taxon>
        <taxon>Mesonia</taxon>
    </lineage>
</organism>
<dbReference type="Gene3D" id="3.40.50.2300">
    <property type="match status" value="1"/>
</dbReference>
<dbReference type="SUPFAM" id="SSF47384">
    <property type="entry name" value="Homodimeric domain of signal transducing histidine kinase"/>
    <property type="match status" value="1"/>
</dbReference>
<dbReference type="SMART" id="SM00028">
    <property type="entry name" value="TPR"/>
    <property type="match status" value="2"/>
</dbReference>
<dbReference type="Pfam" id="PF00512">
    <property type="entry name" value="HisKA"/>
    <property type="match status" value="1"/>
</dbReference>
<gene>
    <name evidence="10" type="ORF">LX95_00997</name>
</gene>
<feature type="domain" description="Histidine kinase" evidence="8">
    <location>
        <begin position="369"/>
        <end position="589"/>
    </location>
</feature>
<dbReference type="SUPFAM" id="SSF52172">
    <property type="entry name" value="CheY-like"/>
    <property type="match status" value="1"/>
</dbReference>
<proteinExistence type="predicted"/>
<dbReference type="InterPro" id="IPR036890">
    <property type="entry name" value="HATPase_C_sf"/>
</dbReference>
<dbReference type="Gene3D" id="3.30.565.10">
    <property type="entry name" value="Histidine kinase-like ATPase, C-terminal domain"/>
    <property type="match status" value="1"/>
</dbReference>
<dbReference type="Gene3D" id="1.10.287.130">
    <property type="match status" value="1"/>
</dbReference>
<feature type="transmembrane region" description="Helical" evidence="6">
    <location>
        <begin position="311"/>
        <end position="329"/>
    </location>
</feature>
<dbReference type="PROSITE" id="PS50109">
    <property type="entry name" value="HIS_KIN"/>
    <property type="match status" value="1"/>
</dbReference>
<dbReference type="Proteomes" id="UP000249542">
    <property type="component" value="Unassembled WGS sequence"/>
</dbReference>
<dbReference type="PROSITE" id="PS50110">
    <property type="entry name" value="RESPONSE_REGULATORY"/>
    <property type="match status" value="1"/>
</dbReference>
<dbReference type="InterPro" id="IPR004358">
    <property type="entry name" value="Sig_transdc_His_kin-like_C"/>
</dbReference>
<dbReference type="SUPFAM" id="SSF55874">
    <property type="entry name" value="ATPase domain of HSP90 chaperone/DNA topoisomerase II/histidine kinase"/>
    <property type="match status" value="1"/>
</dbReference>
<dbReference type="InterPro" id="IPR011006">
    <property type="entry name" value="CheY-like_superfamily"/>
</dbReference>
<dbReference type="Pfam" id="PF02518">
    <property type="entry name" value="HATPase_c"/>
    <property type="match status" value="1"/>
</dbReference>
<dbReference type="InterPro" id="IPR001789">
    <property type="entry name" value="Sig_transdc_resp-reg_receiver"/>
</dbReference>
<dbReference type="PANTHER" id="PTHR45339">
    <property type="entry name" value="HYBRID SIGNAL TRANSDUCTION HISTIDINE KINASE J"/>
    <property type="match status" value="1"/>
</dbReference>
<evidence type="ECO:0000256" key="5">
    <source>
        <dbReference type="PROSITE-ProRule" id="PRU00169"/>
    </source>
</evidence>
<evidence type="ECO:0000313" key="10">
    <source>
        <dbReference type="EMBL" id="PZW42681.1"/>
    </source>
</evidence>
<feature type="chain" id="PRO_5015957279" description="histidine kinase" evidence="7">
    <location>
        <begin position="20"/>
        <end position="725"/>
    </location>
</feature>
<evidence type="ECO:0000256" key="2">
    <source>
        <dbReference type="ARBA" id="ARBA00012438"/>
    </source>
</evidence>